<evidence type="ECO:0008006" key="3">
    <source>
        <dbReference type="Google" id="ProtNLM"/>
    </source>
</evidence>
<evidence type="ECO:0000313" key="2">
    <source>
        <dbReference type="Proteomes" id="UP001163850"/>
    </source>
</evidence>
<sequence>SRKYWKMARDLPRKLITVPTQLRTGYMPLHAHLSKIGKVNSPTCPSCRKHPETVFHYLLQCTTHRLHRTRLRRKVGQRSMSLGTLLTERTMLKHLFRYVNETKRFHHILGDL</sequence>
<evidence type="ECO:0000313" key="1">
    <source>
        <dbReference type="EMBL" id="KAJ3983256.1"/>
    </source>
</evidence>
<reference evidence="1" key="1">
    <citation type="submission" date="2022-08" db="EMBL/GenBank/DDBJ databases">
        <authorList>
            <consortium name="DOE Joint Genome Institute"/>
            <person name="Min B."/>
            <person name="Riley R."/>
            <person name="Sierra-Patev S."/>
            <person name="Naranjo-Ortiz M."/>
            <person name="Looney B."/>
            <person name="Konkel Z."/>
            <person name="Slot J.C."/>
            <person name="Sakamoto Y."/>
            <person name="Steenwyk J.L."/>
            <person name="Rokas A."/>
            <person name="Carro J."/>
            <person name="Camarero S."/>
            <person name="Ferreira P."/>
            <person name="Molpeceres G."/>
            <person name="Ruiz-Duenas F.J."/>
            <person name="Serrano A."/>
            <person name="Henrissat B."/>
            <person name="Drula E."/>
            <person name="Hughes K.W."/>
            <person name="Mata J.L."/>
            <person name="Ishikawa N.K."/>
            <person name="Vargas-Isla R."/>
            <person name="Ushijima S."/>
            <person name="Smith C.A."/>
            <person name="Ahrendt S."/>
            <person name="Andreopoulos W."/>
            <person name="He G."/>
            <person name="Labutti K."/>
            <person name="Lipzen A."/>
            <person name="Ng V."/>
            <person name="Sandor L."/>
            <person name="Barry K."/>
            <person name="Martinez A.T."/>
            <person name="Xiao Y."/>
            <person name="Gibbons J.G."/>
            <person name="Terashima K."/>
            <person name="Hibbett D.S."/>
            <person name="Grigoriev I.V."/>
        </authorList>
    </citation>
    <scope>NUCLEOTIDE SEQUENCE</scope>
    <source>
        <strain evidence="1">TFB7829</strain>
    </source>
</reference>
<dbReference type="Proteomes" id="UP001163850">
    <property type="component" value="Unassembled WGS sequence"/>
</dbReference>
<gene>
    <name evidence="1" type="ORF">F5890DRAFT_1395129</name>
</gene>
<feature type="non-terminal residue" evidence="1">
    <location>
        <position position="112"/>
    </location>
</feature>
<feature type="non-terminal residue" evidence="1">
    <location>
        <position position="1"/>
    </location>
</feature>
<protein>
    <recommendedName>
        <fullName evidence="3">Reverse transcriptase zinc-binding domain-containing protein</fullName>
    </recommendedName>
</protein>
<proteinExistence type="predicted"/>
<name>A0AA38PX13_9AGAR</name>
<comment type="caution">
    <text evidence="1">The sequence shown here is derived from an EMBL/GenBank/DDBJ whole genome shotgun (WGS) entry which is preliminary data.</text>
</comment>
<dbReference type="EMBL" id="MU802028">
    <property type="protein sequence ID" value="KAJ3983256.1"/>
    <property type="molecule type" value="Genomic_DNA"/>
</dbReference>
<dbReference type="AlphaFoldDB" id="A0AA38PX13"/>
<organism evidence="1 2">
    <name type="scientific">Lentinula detonsa</name>
    <dbReference type="NCBI Taxonomy" id="2804962"/>
    <lineage>
        <taxon>Eukaryota</taxon>
        <taxon>Fungi</taxon>
        <taxon>Dikarya</taxon>
        <taxon>Basidiomycota</taxon>
        <taxon>Agaricomycotina</taxon>
        <taxon>Agaricomycetes</taxon>
        <taxon>Agaricomycetidae</taxon>
        <taxon>Agaricales</taxon>
        <taxon>Marasmiineae</taxon>
        <taxon>Omphalotaceae</taxon>
        <taxon>Lentinula</taxon>
    </lineage>
</organism>
<accession>A0AA38PX13</accession>